<reference evidence="1" key="1">
    <citation type="submission" date="2021-12" db="EMBL/GenBank/DDBJ databases">
        <title>Alicyclobacillaceae gen. nov., sp. nov., isolated from chalcocite enrichment system.</title>
        <authorList>
            <person name="Jiang Z."/>
        </authorList>
    </citation>
    <scope>NUCLEOTIDE SEQUENCE</scope>
    <source>
        <strain evidence="1">MYW30-H2</strain>
    </source>
</reference>
<dbReference type="EMBL" id="CP089291">
    <property type="protein sequence ID" value="UOF90830.1"/>
    <property type="molecule type" value="Genomic_DNA"/>
</dbReference>
<proteinExistence type="predicted"/>
<keyword evidence="2" id="KW-1185">Reference proteome</keyword>
<gene>
    <name evidence="1" type="ORF">LSG31_00665</name>
</gene>
<evidence type="ECO:0000313" key="1">
    <source>
        <dbReference type="EMBL" id="UOF90830.1"/>
    </source>
</evidence>
<dbReference type="Proteomes" id="UP000830167">
    <property type="component" value="Chromosome"/>
</dbReference>
<protein>
    <submittedName>
        <fullName evidence="1">Uncharacterized protein</fullName>
    </submittedName>
</protein>
<accession>A0ABY4CK50</accession>
<dbReference type="RefSeq" id="WP_347437526.1">
    <property type="nucleotide sequence ID" value="NZ_CP089291.1"/>
</dbReference>
<evidence type="ECO:0000313" key="2">
    <source>
        <dbReference type="Proteomes" id="UP000830167"/>
    </source>
</evidence>
<sequence length="60" mass="7046">MVNIHRLPESDQDRLAEIAVEHSHLALEYAKSNTDSERQTFIRERILELRNERDAILAKC</sequence>
<name>A0ABY4CK50_9BACL</name>
<organism evidence="1 2">
    <name type="scientific">Fodinisporobacter ferrooxydans</name>
    <dbReference type="NCBI Taxonomy" id="2901836"/>
    <lineage>
        <taxon>Bacteria</taxon>
        <taxon>Bacillati</taxon>
        <taxon>Bacillota</taxon>
        <taxon>Bacilli</taxon>
        <taxon>Bacillales</taxon>
        <taxon>Alicyclobacillaceae</taxon>
        <taxon>Fodinisporobacter</taxon>
    </lineage>
</organism>